<accession>A0AAJ0EKU1</accession>
<dbReference type="InterPro" id="IPR052895">
    <property type="entry name" value="HetReg/Transcr_Mod"/>
</dbReference>
<comment type="caution">
    <text evidence="2">The sequence shown here is derived from an EMBL/GenBank/DDBJ whole genome shotgun (WGS) entry which is preliminary data.</text>
</comment>
<dbReference type="PANTHER" id="PTHR24148:SF73">
    <property type="entry name" value="HET DOMAIN PROTEIN (AFU_ORTHOLOGUE AFUA_8G01020)"/>
    <property type="match status" value="1"/>
</dbReference>
<sequence length="700" mass="79925">MTMPADDPPAYSPPSYASTIYTPLVQSNTIRVLTLYPAISHDAEVRCGLLSTEISTFTFEQSYVALSYVWGNLSDPQLVYVNEQEVYIGRNLFEAFRHLRRRDRPIRLWADALCINQTDITERNHQVYQMRNIYSSALETIIYLGDDDGSNTASSAWNFLERQSEWALNRDGNEDMKLPSTLEENLIHFRGEVADVELSVLQRPWFLRVWVLQEVVVSRKVSIQCGHRRIPWNDFCKIILLNPRYHDRYGYSMRAIERVDIVRDMFQARCAYQESHDLAQLRPSWHTNVTNYGGRSAHIIDMLVRARQLEASDPRDKIFALLGISTNLDVDNRSVAVDYGKSTAEVQTDLACYLMEEHKSLDMLSYVDHSINGFSSLFGFGQAEALPSWVPDWDASQVARGQRLKAMHAYDINGDSLPLDTTSPIVPTILSFLSEEKDEETERRRDITTKSMAWLSDNKILLTIGSVIGSITHVGPDLQLRGADELSFQAIRNRCDDLPELRRKIMARWARLLLYRHRRDCVGPHMDPRLPSGPEESMETVLRSLEDIPDMRSHTIESHLFSRGRQTAAWSGEGEQVINRVTDRTSILEIKTIGAYDRLSDVITELEKVILPPGARRNDLIVSLRGARVPFVVRPMDDIHFVMDVEETQILSLLRSGCDLLNLENAAFLGHYRFVGECLINGYEDSLDQAGNEWGAITLH</sequence>
<evidence type="ECO:0000259" key="1">
    <source>
        <dbReference type="Pfam" id="PF06985"/>
    </source>
</evidence>
<dbReference type="Proteomes" id="UP001224890">
    <property type="component" value="Unassembled WGS sequence"/>
</dbReference>
<protein>
    <submittedName>
        <fullName evidence="2">Heterokaryon incompatibility protein-domain-containing protein</fullName>
    </submittedName>
</protein>
<dbReference type="GeneID" id="85461127"/>
<gene>
    <name evidence="2" type="ORF">BDP55DRAFT_687801</name>
</gene>
<dbReference type="RefSeq" id="XP_060421584.1">
    <property type="nucleotide sequence ID" value="XM_060576601.1"/>
</dbReference>
<reference evidence="2" key="1">
    <citation type="submission" date="2021-06" db="EMBL/GenBank/DDBJ databases">
        <title>Comparative genomics, transcriptomics and evolutionary studies reveal genomic signatures of adaptation to plant cell wall in hemibiotrophic fungi.</title>
        <authorList>
            <consortium name="DOE Joint Genome Institute"/>
            <person name="Baroncelli R."/>
            <person name="Diaz J.F."/>
            <person name="Benocci T."/>
            <person name="Peng M."/>
            <person name="Battaglia E."/>
            <person name="Haridas S."/>
            <person name="Andreopoulos W."/>
            <person name="Labutti K."/>
            <person name="Pangilinan J."/>
            <person name="Floch G.L."/>
            <person name="Makela M.R."/>
            <person name="Henrissat B."/>
            <person name="Grigoriev I.V."/>
            <person name="Crouch J.A."/>
            <person name="De Vries R.P."/>
            <person name="Sukno S.A."/>
            <person name="Thon M.R."/>
        </authorList>
    </citation>
    <scope>NUCLEOTIDE SEQUENCE</scope>
    <source>
        <strain evidence="2">CBS 193.32</strain>
    </source>
</reference>
<dbReference type="InterPro" id="IPR010730">
    <property type="entry name" value="HET"/>
</dbReference>
<proteinExistence type="predicted"/>
<dbReference type="EMBL" id="JAHMHR010000119">
    <property type="protein sequence ID" value="KAK1656820.1"/>
    <property type="molecule type" value="Genomic_DNA"/>
</dbReference>
<dbReference type="PANTHER" id="PTHR24148">
    <property type="entry name" value="ANKYRIN REPEAT DOMAIN-CONTAINING PROTEIN 39 HOMOLOG-RELATED"/>
    <property type="match status" value="1"/>
</dbReference>
<evidence type="ECO:0000313" key="3">
    <source>
        <dbReference type="Proteomes" id="UP001224890"/>
    </source>
</evidence>
<keyword evidence="3" id="KW-1185">Reference proteome</keyword>
<name>A0AAJ0EKU1_9PEZI</name>
<dbReference type="Pfam" id="PF06985">
    <property type="entry name" value="HET"/>
    <property type="match status" value="1"/>
</dbReference>
<dbReference type="AlphaFoldDB" id="A0AAJ0EKU1"/>
<evidence type="ECO:0000313" key="2">
    <source>
        <dbReference type="EMBL" id="KAK1656820.1"/>
    </source>
</evidence>
<organism evidence="2 3">
    <name type="scientific">Colletotrichum godetiae</name>
    <dbReference type="NCBI Taxonomy" id="1209918"/>
    <lineage>
        <taxon>Eukaryota</taxon>
        <taxon>Fungi</taxon>
        <taxon>Dikarya</taxon>
        <taxon>Ascomycota</taxon>
        <taxon>Pezizomycotina</taxon>
        <taxon>Sordariomycetes</taxon>
        <taxon>Hypocreomycetidae</taxon>
        <taxon>Glomerellales</taxon>
        <taxon>Glomerellaceae</taxon>
        <taxon>Colletotrichum</taxon>
        <taxon>Colletotrichum acutatum species complex</taxon>
    </lineage>
</organism>
<feature type="domain" description="Heterokaryon incompatibility" evidence="1">
    <location>
        <begin position="63"/>
        <end position="214"/>
    </location>
</feature>